<dbReference type="Proteomes" id="UP000182427">
    <property type="component" value="Chromosome I"/>
</dbReference>
<dbReference type="RefSeq" id="WP_083345895.1">
    <property type="nucleotide sequence ID" value="NZ_LT629690.1"/>
</dbReference>
<keyword evidence="2" id="KW-1185">Reference proteome</keyword>
<name>A0A1G7NAM9_9BACT</name>
<accession>A0A1G7NAM9</accession>
<gene>
    <name evidence="1" type="ORF">SAMN05444167_3050</name>
</gene>
<dbReference type="Gene3D" id="3.20.20.140">
    <property type="entry name" value="Metal-dependent hydrolases"/>
    <property type="match status" value="1"/>
</dbReference>
<dbReference type="AlphaFoldDB" id="A0A1G7NAM9"/>
<organism evidence="1 2">
    <name type="scientific">Terriglobus roseus</name>
    <dbReference type="NCBI Taxonomy" id="392734"/>
    <lineage>
        <taxon>Bacteria</taxon>
        <taxon>Pseudomonadati</taxon>
        <taxon>Acidobacteriota</taxon>
        <taxon>Terriglobia</taxon>
        <taxon>Terriglobales</taxon>
        <taxon>Acidobacteriaceae</taxon>
        <taxon>Terriglobus</taxon>
    </lineage>
</organism>
<evidence type="ECO:0000313" key="1">
    <source>
        <dbReference type="EMBL" id="SDF70360.1"/>
    </source>
</evidence>
<dbReference type="OrthoDB" id="102997at2"/>
<reference evidence="1 2" key="1">
    <citation type="submission" date="2016-10" db="EMBL/GenBank/DDBJ databases">
        <authorList>
            <person name="de Groot N.N."/>
        </authorList>
    </citation>
    <scope>NUCLEOTIDE SEQUENCE [LARGE SCALE GENOMIC DNA]</scope>
    <source>
        <strain evidence="1 2">GAS232</strain>
    </source>
</reference>
<dbReference type="SUPFAM" id="SSF89550">
    <property type="entry name" value="PHP domain-like"/>
    <property type="match status" value="1"/>
</dbReference>
<protein>
    <submittedName>
        <fullName evidence="1">Uncharacterized protein</fullName>
    </submittedName>
</protein>
<dbReference type="InterPro" id="IPR016195">
    <property type="entry name" value="Pol/histidinol_Pase-like"/>
</dbReference>
<proteinExistence type="predicted"/>
<sequence length="385" mass="43704">MKATHSTISCLWKNKEASAAYTTGVSLHSHTSMSEESLSFIHDMSKGLPLVKKLFDHYTAKCRDTYGLTLDFQSAHWRPPLRPLMAYDLEERQITDLDLKPLVSISDHDNIDAPLQIRMVPHARTVPVSVEWTAPWGRTCFHLGIHNLPTADARAWMDRLAAATASTDESEVESILRDLHAIPQVLLVFNHPLWDLYTVGNDVHMAEVRRFLATVGDCMHAIELNGLRHASENRQVSTLARSTGHLLISGGDRHGLEPNANINLSYAQNFHEFVHEIRVERRSHVLFMPQYAQPWKRRILASTLDAVTDYPDFMPGWQRWDERAFHKDREGVMRPMSELWEGGKAPLPLLLGIRAVRMARHGTVARSIGVAFPGNNDFRADYEVL</sequence>
<dbReference type="EMBL" id="LT629690">
    <property type="protein sequence ID" value="SDF70360.1"/>
    <property type="molecule type" value="Genomic_DNA"/>
</dbReference>
<evidence type="ECO:0000313" key="2">
    <source>
        <dbReference type="Proteomes" id="UP000182427"/>
    </source>
</evidence>